<evidence type="ECO:0000256" key="8">
    <source>
        <dbReference type="ARBA" id="ARBA00022842"/>
    </source>
</evidence>
<dbReference type="GO" id="GO:0046295">
    <property type="term" value="P:glycolate biosynthetic process"/>
    <property type="evidence" value="ECO:0007669"/>
    <property type="project" value="UniProtKB-UniRule"/>
</dbReference>
<dbReference type="GO" id="GO:0005829">
    <property type="term" value="C:cytosol"/>
    <property type="evidence" value="ECO:0007669"/>
    <property type="project" value="TreeGrafter"/>
</dbReference>
<keyword evidence="6 10" id="KW-0479">Metal-binding</keyword>
<dbReference type="NCBIfam" id="TIGR01449">
    <property type="entry name" value="PGP_bact"/>
    <property type="match status" value="1"/>
</dbReference>
<dbReference type="InterPro" id="IPR023198">
    <property type="entry name" value="PGP-like_dom2"/>
</dbReference>
<keyword evidence="12" id="KW-1185">Reference proteome</keyword>
<dbReference type="AlphaFoldDB" id="A0A7Z0HVW2"/>
<dbReference type="GO" id="GO:0008967">
    <property type="term" value="F:phosphoglycolate phosphatase activity"/>
    <property type="evidence" value="ECO:0007669"/>
    <property type="project" value="UniProtKB-UniRule"/>
</dbReference>
<feature type="binding site" evidence="10">
    <location>
        <position position="9"/>
    </location>
    <ligand>
        <name>Mg(2+)</name>
        <dbReference type="ChEBI" id="CHEBI:18420"/>
    </ligand>
</feature>
<organism evidence="11 12">
    <name type="scientific">Rhabdonatronobacter sediminivivens</name>
    <dbReference type="NCBI Taxonomy" id="2743469"/>
    <lineage>
        <taxon>Bacteria</taxon>
        <taxon>Pseudomonadati</taxon>
        <taxon>Pseudomonadota</taxon>
        <taxon>Alphaproteobacteria</taxon>
        <taxon>Rhodobacterales</taxon>
        <taxon>Paracoccaceae</taxon>
        <taxon>Rhabdonatronobacter</taxon>
    </lineage>
</organism>
<dbReference type="InterPro" id="IPR041492">
    <property type="entry name" value="HAD_2"/>
</dbReference>
<dbReference type="NCBIfam" id="TIGR01549">
    <property type="entry name" value="HAD-SF-IA-v1"/>
    <property type="match status" value="1"/>
</dbReference>
<evidence type="ECO:0000256" key="1">
    <source>
        <dbReference type="ARBA" id="ARBA00000830"/>
    </source>
</evidence>
<sequence length="219" mass="23617">MKTIVFDLDGTLLDSAPDIRATANTVLARRGIDPLTLEQTRGFIGSGARVFVERMADATGLDPAPRNIDTLEAEFIAIYEHAHDLTRVFPAVEVALEELRHAGWALGLCTNKPMGPARSVLAHFGLDQYFRAVVGGDTLAVRKPDPAPLRHVLRELGSDRAVYVGDSEVDAATAQAASLPFALFTEGYRHSPLEAIPHAATFSDFSTLPALAEDLLARS</sequence>
<evidence type="ECO:0000256" key="7">
    <source>
        <dbReference type="ARBA" id="ARBA00022801"/>
    </source>
</evidence>
<dbReference type="GO" id="GO:0046872">
    <property type="term" value="F:metal ion binding"/>
    <property type="evidence" value="ECO:0007669"/>
    <property type="project" value="UniProtKB-KW"/>
</dbReference>
<dbReference type="SUPFAM" id="SSF56784">
    <property type="entry name" value="HAD-like"/>
    <property type="match status" value="1"/>
</dbReference>
<evidence type="ECO:0000256" key="4">
    <source>
        <dbReference type="ARBA" id="ARBA00006171"/>
    </source>
</evidence>
<dbReference type="InterPro" id="IPR006439">
    <property type="entry name" value="HAD-SF_hydro_IA"/>
</dbReference>
<dbReference type="InterPro" id="IPR050155">
    <property type="entry name" value="HAD-like_hydrolase_sf"/>
</dbReference>
<dbReference type="SFLD" id="SFLDG01129">
    <property type="entry name" value="C1.5:_HAD__Beta-PGM__Phosphata"/>
    <property type="match status" value="1"/>
</dbReference>
<dbReference type="GO" id="GO:0006281">
    <property type="term" value="P:DNA repair"/>
    <property type="evidence" value="ECO:0007669"/>
    <property type="project" value="TreeGrafter"/>
</dbReference>
<comment type="pathway">
    <text evidence="3 10">Organic acid metabolism; glycolate biosynthesis; glycolate from 2-phosphoglycolate: step 1/1.</text>
</comment>
<dbReference type="Pfam" id="PF13419">
    <property type="entry name" value="HAD_2"/>
    <property type="match status" value="1"/>
</dbReference>
<comment type="cofactor">
    <cofactor evidence="2 10">
        <name>Mg(2+)</name>
        <dbReference type="ChEBI" id="CHEBI:18420"/>
    </cofactor>
</comment>
<keyword evidence="9 10" id="KW-0119">Carbohydrate metabolism</keyword>
<dbReference type="PANTHER" id="PTHR43434:SF1">
    <property type="entry name" value="PHOSPHOGLYCOLATE PHOSPHATASE"/>
    <property type="match status" value="1"/>
</dbReference>
<name>A0A7Z0HVW2_9RHOB</name>
<feature type="active site" description="Nucleophile" evidence="10">
    <location>
        <position position="7"/>
    </location>
</feature>
<dbReference type="PANTHER" id="PTHR43434">
    <property type="entry name" value="PHOSPHOGLYCOLATE PHOSPHATASE"/>
    <property type="match status" value="1"/>
</dbReference>
<dbReference type="InterPro" id="IPR037512">
    <property type="entry name" value="PGPase_prok"/>
</dbReference>
<dbReference type="UniPathway" id="UPA00865">
    <property type="reaction ID" value="UER00834"/>
</dbReference>
<feature type="binding site" evidence="10">
    <location>
        <position position="7"/>
    </location>
    <ligand>
        <name>Mg(2+)</name>
        <dbReference type="ChEBI" id="CHEBI:18420"/>
    </ligand>
</feature>
<dbReference type="EMBL" id="JACBXS010000001">
    <property type="protein sequence ID" value="NYS23381.1"/>
    <property type="molecule type" value="Genomic_DNA"/>
</dbReference>
<comment type="similarity">
    <text evidence="4 10">Belongs to the HAD-like hydrolase superfamily. CbbY/CbbZ/Gph/YieH family.</text>
</comment>
<gene>
    <name evidence="11" type="primary">gph</name>
    <name evidence="11" type="ORF">HUK65_00135</name>
</gene>
<protein>
    <recommendedName>
        <fullName evidence="5 10">Phosphoglycolate phosphatase</fullName>
        <shortName evidence="10">PGP</shortName>
        <shortName evidence="10">PGPase</shortName>
        <ecNumber evidence="5 10">3.1.3.18</ecNumber>
    </recommendedName>
</protein>
<dbReference type="SFLD" id="SFLDS00003">
    <property type="entry name" value="Haloacid_Dehalogenase"/>
    <property type="match status" value="1"/>
</dbReference>
<dbReference type="Gene3D" id="3.40.50.1000">
    <property type="entry name" value="HAD superfamily/HAD-like"/>
    <property type="match status" value="1"/>
</dbReference>
<reference evidence="11 12" key="1">
    <citation type="journal article" date="2000" name="Arch. Microbiol.">
        <title>Rhodobaca bogoriensis gen. nov. and sp. nov., an alkaliphilic purple nonsulfur bacterium from African Rift Valley soda lakes.</title>
        <authorList>
            <person name="Milford A.D."/>
            <person name="Achenbach L.A."/>
            <person name="Jung D.O."/>
            <person name="Madigan M.T."/>
        </authorList>
    </citation>
    <scope>NUCLEOTIDE SEQUENCE [LARGE SCALE GENOMIC DNA]</scope>
    <source>
        <strain evidence="11 12">2376</strain>
    </source>
</reference>
<proteinExistence type="inferred from homology"/>
<evidence type="ECO:0000256" key="5">
    <source>
        <dbReference type="ARBA" id="ARBA00013078"/>
    </source>
</evidence>
<evidence type="ECO:0000256" key="6">
    <source>
        <dbReference type="ARBA" id="ARBA00022723"/>
    </source>
</evidence>
<keyword evidence="7 10" id="KW-0378">Hydrolase</keyword>
<accession>A0A7Z0HVW2</accession>
<evidence type="ECO:0000313" key="12">
    <source>
        <dbReference type="Proteomes" id="UP000529417"/>
    </source>
</evidence>
<comment type="catalytic activity">
    <reaction evidence="1 10">
        <text>2-phosphoglycolate + H2O = glycolate + phosphate</text>
        <dbReference type="Rhea" id="RHEA:14369"/>
        <dbReference type="ChEBI" id="CHEBI:15377"/>
        <dbReference type="ChEBI" id="CHEBI:29805"/>
        <dbReference type="ChEBI" id="CHEBI:43474"/>
        <dbReference type="ChEBI" id="CHEBI:58033"/>
        <dbReference type="EC" id="3.1.3.18"/>
    </reaction>
</comment>
<dbReference type="InterPro" id="IPR023214">
    <property type="entry name" value="HAD_sf"/>
</dbReference>
<dbReference type="GO" id="GO:0005975">
    <property type="term" value="P:carbohydrate metabolic process"/>
    <property type="evidence" value="ECO:0007669"/>
    <property type="project" value="InterPro"/>
</dbReference>
<comment type="function">
    <text evidence="10">Specifically catalyzes the dephosphorylation of 2-phosphoglycolate. Is involved in the dissimilation of the intracellular 2-phosphoglycolate formed during the DNA repair of 3'-phosphoglycolate ends, a major class of DNA lesions induced by oxidative stress.</text>
</comment>
<dbReference type="EC" id="3.1.3.18" evidence="5 10"/>
<comment type="caution">
    <text evidence="11">The sequence shown here is derived from an EMBL/GenBank/DDBJ whole genome shotgun (WGS) entry which is preliminary data.</text>
</comment>
<evidence type="ECO:0000256" key="10">
    <source>
        <dbReference type="HAMAP-Rule" id="MF_00495"/>
    </source>
</evidence>
<feature type="binding site" evidence="10">
    <location>
        <position position="166"/>
    </location>
    <ligand>
        <name>Mg(2+)</name>
        <dbReference type="ChEBI" id="CHEBI:18420"/>
    </ligand>
</feature>
<evidence type="ECO:0000256" key="3">
    <source>
        <dbReference type="ARBA" id="ARBA00004818"/>
    </source>
</evidence>
<evidence type="ECO:0000256" key="9">
    <source>
        <dbReference type="ARBA" id="ARBA00023277"/>
    </source>
</evidence>
<evidence type="ECO:0000313" key="11">
    <source>
        <dbReference type="EMBL" id="NYS23381.1"/>
    </source>
</evidence>
<evidence type="ECO:0000256" key="2">
    <source>
        <dbReference type="ARBA" id="ARBA00001946"/>
    </source>
</evidence>
<dbReference type="RefSeq" id="WP_179904090.1">
    <property type="nucleotide sequence ID" value="NZ_JACBXS010000001.1"/>
</dbReference>
<keyword evidence="8 10" id="KW-0460">Magnesium</keyword>
<dbReference type="Gene3D" id="1.10.150.240">
    <property type="entry name" value="Putative phosphatase, domain 2"/>
    <property type="match status" value="1"/>
</dbReference>
<dbReference type="HAMAP" id="MF_00495">
    <property type="entry name" value="GPH_hydrolase_bact"/>
    <property type="match status" value="1"/>
</dbReference>
<dbReference type="Proteomes" id="UP000529417">
    <property type="component" value="Unassembled WGS sequence"/>
</dbReference>
<dbReference type="InterPro" id="IPR036412">
    <property type="entry name" value="HAD-like_sf"/>
</dbReference>